<protein>
    <recommendedName>
        <fullName evidence="14">Thioredoxin domain-containing protein</fullName>
    </recommendedName>
</protein>
<dbReference type="EMBL" id="CAJNYT010004210">
    <property type="protein sequence ID" value="CAF3644600.1"/>
    <property type="molecule type" value="Genomic_DNA"/>
</dbReference>
<dbReference type="SUPFAM" id="SSF52833">
    <property type="entry name" value="Thioredoxin-like"/>
    <property type="match status" value="1"/>
</dbReference>
<sequence>MASRVRLESSSEFDLIDTSAAVFDKAKKSPESLIVVLFNIQFPERGTIEGKLKLWRDGYQNKGVQFYKCIISRGKQDIKTEFNIKKTPTFVFIRGGKEVDRIEDLEESDVNVTNQTKPGEESNDEKKLKSKLNELCTPSSSVDPK</sequence>
<dbReference type="EMBL" id="CAJNYD010000654">
    <property type="protein sequence ID" value="CAF3284190.1"/>
    <property type="molecule type" value="Genomic_DNA"/>
</dbReference>
<evidence type="ECO:0000313" key="5">
    <source>
        <dbReference type="EMBL" id="CAF3396159.1"/>
    </source>
</evidence>
<dbReference type="EMBL" id="CAJNYU010000888">
    <property type="protein sequence ID" value="CAF3395779.1"/>
    <property type="molecule type" value="Genomic_DNA"/>
</dbReference>
<dbReference type="InterPro" id="IPR036249">
    <property type="entry name" value="Thioredoxin-like_sf"/>
</dbReference>
<dbReference type="EMBL" id="CAJOBR010003076">
    <property type="protein sequence ID" value="CAF4721948.1"/>
    <property type="molecule type" value="Genomic_DNA"/>
</dbReference>
<feature type="compositionally biased region" description="Basic and acidic residues" evidence="1">
    <location>
        <begin position="118"/>
        <end position="127"/>
    </location>
</feature>
<name>A0A817ZST1_9BILA</name>
<dbReference type="Gene3D" id="3.40.30.10">
    <property type="entry name" value="Glutaredoxin"/>
    <property type="match status" value="1"/>
</dbReference>
<dbReference type="EMBL" id="CAJOBS010000319">
    <property type="protein sequence ID" value="CAF4551127.1"/>
    <property type="molecule type" value="Genomic_DNA"/>
</dbReference>
<dbReference type="OrthoDB" id="10006570at2759"/>
<feature type="region of interest" description="Disordered" evidence="1">
    <location>
        <begin position="110"/>
        <end position="145"/>
    </location>
</feature>
<evidence type="ECO:0000313" key="9">
    <source>
        <dbReference type="EMBL" id="CAF4510250.1"/>
    </source>
</evidence>
<dbReference type="EMBL" id="CAJOBQ010001716">
    <property type="protein sequence ID" value="CAF4510250.1"/>
    <property type="molecule type" value="Genomic_DNA"/>
</dbReference>
<comment type="caution">
    <text evidence="5">The sequence shown here is derived from an EMBL/GenBank/DDBJ whole genome shotgun (WGS) entry which is preliminary data.</text>
</comment>
<evidence type="ECO:0000313" key="6">
    <source>
        <dbReference type="EMBL" id="CAF3644600.1"/>
    </source>
</evidence>
<reference evidence="5" key="1">
    <citation type="submission" date="2021-02" db="EMBL/GenBank/DDBJ databases">
        <authorList>
            <person name="Nowell W R."/>
        </authorList>
    </citation>
    <scope>NUCLEOTIDE SEQUENCE</scope>
</reference>
<dbReference type="AlphaFoldDB" id="A0A817ZST1"/>
<evidence type="ECO:0000313" key="12">
    <source>
        <dbReference type="Proteomes" id="UP000663865"/>
    </source>
</evidence>
<dbReference type="Proteomes" id="UP000663851">
    <property type="component" value="Unassembled WGS sequence"/>
</dbReference>
<evidence type="ECO:0008006" key="14">
    <source>
        <dbReference type="Google" id="ProtNLM"/>
    </source>
</evidence>
<dbReference type="Proteomes" id="UP000663865">
    <property type="component" value="Unassembled WGS sequence"/>
</dbReference>
<dbReference type="EMBL" id="CAJNXB010000103">
    <property type="protein sequence ID" value="CAF3021048.1"/>
    <property type="molecule type" value="Genomic_DNA"/>
</dbReference>
<evidence type="ECO:0000313" key="11">
    <source>
        <dbReference type="EMBL" id="CAF4721948.1"/>
    </source>
</evidence>
<dbReference type="Proteomes" id="UP000663862">
    <property type="component" value="Unassembled WGS sequence"/>
</dbReference>
<keyword evidence="13" id="KW-1185">Reference proteome</keyword>
<feature type="compositionally biased region" description="Polar residues" evidence="1">
    <location>
        <begin position="136"/>
        <end position="145"/>
    </location>
</feature>
<evidence type="ECO:0000313" key="3">
    <source>
        <dbReference type="EMBL" id="CAF3284190.1"/>
    </source>
</evidence>
<dbReference type="EMBL" id="CAJOBP010000025">
    <property type="protein sequence ID" value="CAF4104567.1"/>
    <property type="molecule type" value="Genomic_DNA"/>
</dbReference>
<evidence type="ECO:0000256" key="1">
    <source>
        <dbReference type="SAM" id="MobiDB-lite"/>
    </source>
</evidence>
<dbReference type="Proteomes" id="UP000663848">
    <property type="component" value="Unassembled WGS sequence"/>
</dbReference>
<dbReference type="Proteomes" id="UP000663825">
    <property type="component" value="Unassembled WGS sequence"/>
</dbReference>
<evidence type="ECO:0000313" key="10">
    <source>
        <dbReference type="EMBL" id="CAF4551127.1"/>
    </source>
</evidence>
<accession>A0A817ZST1</accession>
<evidence type="ECO:0000313" key="2">
    <source>
        <dbReference type="EMBL" id="CAF3021048.1"/>
    </source>
</evidence>
<dbReference type="Proteomes" id="UP000663872">
    <property type="component" value="Unassembled WGS sequence"/>
</dbReference>
<dbReference type="Proteomes" id="UP000663873">
    <property type="component" value="Unassembled WGS sequence"/>
</dbReference>
<dbReference type="CDD" id="cd02947">
    <property type="entry name" value="TRX_family"/>
    <property type="match status" value="1"/>
</dbReference>
<evidence type="ECO:0000313" key="7">
    <source>
        <dbReference type="EMBL" id="CAF4104567.1"/>
    </source>
</evidence>
<evidence type="ECO:0000313" key="8">
    <source>
        <dbReference type="EMBL" id="CAF4276371.1"/>
    </source>
</evidence>
<proteinExistence type="predicted"/>
<evidence type="ECO:0000313" key="13">
    <source>
        <dbReference type="Proteomes" id="UP000663873"/>
    </source>
</evidence>
<dbReference type="Proteomes" id="UP000663869">
    <property type="component" value="Unassembled WGS sequence"/>
</dbReference>
<dbReference type="Proteomes" id="UP000663833">
    <property type="component" value="Unassembled WGS sequence"/>
</dbReference>
<dbReference type="EMBL" id="CAJOBO010000708">
    <property type="protein sequence ID" value="CAF4276371.1"/>
    <property type="molecule type" value="Genomic_DNA"/>
</dbReference>
<organism evidence="5 12">
    <name type="scientific">Rotaria socialis</name>
    <dbReference type="NCBI Taxonomy" id="392032"/>
    <lineage>
        <taxon>Eukaryota</taxon>
        <taxon>Metazoa</taxon>
        <taxon>Spiralia</taxon>
        <taxon>Gnathifera</taxon>
        <taxon>Rotifera</taxon>
        <taxon>Eurotatoria</taxon>
        <taxon>Bdelloidea</taxon>
        <taxon>Philodinida</taxon>
        <taxon>Philodinidae</taxon>
        <taxon>Rotaria</taxon>
    </lineage>
</organism>
<dbReference type="EMBL" id="CAJNYV010000955">
    <property type="protein sequence ID" value="CAF3396159.1"/>
    <property type="molecule type" value="Genomic_DNA"/>
</dbReference>
<dbReference type="Proteomes" id="UP000663838">
    <property type="component" value="Unassembled WGS sequence"/>
</dbReference>
<gene>
    <name evidence="4" type="ORF">FME351_LOCUS8578</name>
    <name evidence="6" type="ORF">GRG538_LOCUS24862</name>
    <name evidence="8" type="ORF">HFQ381_LOCUS11993</name>
    <name evidence="5" type="ORF">KIK155_LOCUS7672</name>
    <name evidence="3" type="ORF">LUA448_LOCUS6741</name>
    <name evidence="11" type="ORF">QYT958_LOCUS19022</name>
    <name evidence="2" type="ORF">TIS948_LOCUS2450</name>
    <name evidence="10" type="ORF">TOA249_LOCUS7224</name>
    <name evidence="9" type="ORF">TSG867_LOCUS21806</name>
    <name evidence="7" type="ORF">UJA718_LOCUS516</name>
</gene>
<evidence type="ECO:0000313" key="4">
    <source>
        <dbReference type="EMBL" id="CAF3395779.1"/>
    </source>
</evidence>